<dbReference type="Proteomes" id="UP000677436">
    <property type="component" value="Chromosome"/>
</dbReference>
<dbReference type="PANTHER" id="PTHR35526:SF9">
    <property type="entry name" value="SERINE-PROTEIN KINASE RSBW"/>
    <property type="match status" value="1"/>
</dbReference>
<dbReference type="InterPro" id="IPR036890">
    <property type="entry name" value="HATPase_C_sf"/>
</dbReference>
<evidence type="ECO:0000256" key="2">
    <source>
        <dbReference type="ARBA" id="ARBA00022679"/>
    </source>
</evidence>
<dbReference type="HAMAP" id="MF_00638">
    <property type="entry name" value="Anti_sigma_B"/>
    <property type="match status" value="1"/>
</dbReference>
<evidence type="ECO:0000256" key="6">
    <source>
        <dbReference type="HAMAP-Rule" id="MF_00638"/>
    </source>
</evidence>
<sequence length="163" mass="18119">MIMKDQPRDLIELTIPAKADYVGVVRLAISGIATRMGFSYDDIEDLKLAVAEACTNAVHHAYRGEGGEISICCNLYVDRLEIEIIDQGYSFDVSAVEAKTGPINGRIPYHALRERGLGLYLMKSLMDRVEIKGDNGVVVTLTKYIRRDEVEADVDSPTETRSH</sequence>
<dbReference type="Gene3D" id="3.30.565.10">
    <property type="entry name" value="Histidine kinase-like ATPase, C-terminal domain"/>
    <property type="match status" value="1"/>
</dbReference>
<dbReference type="GO" id="GO:0004674">
    <property type="term" value="F:protein serine/threonine kinase activity"/>
    <property type="evidence" value="ECO:0007669"/>
    <property type="project" value="UniProtKB-KW"/>
</dbReference>
<reference evidence="8" key="1">
    <citation type="journal article" date="2013" name="Int. J. Syst. Evol. Microbiol.">
        <title>Polycladomyces abyssicola gen. nov., sp. nov., a thermophilic filamentous bacterium isolated from hemipelagic sediment.</title>
        <authorList>
            <person name="Tsubouchi T."/>
            <person name="Shimane Y."/>
            <person name="Mori K."/>
            <person name="Usui K."/>
            <person name="Hiraki T."/>
            <person name="Tame A."/>
            <person name="Uematsu K."/>
            <person name="Maruyama T."/>
            <person name="Hatada Y."/>
        </authorList>
    </citation>
    <scope>NUCLEOTIDE SEQUENCE</scope>
    <source>
        <strain evidence="8">JIR-001</strain>
    </source>
</reference>
<keyword evidence="5 6" id="KW-0067">ATP-binding</keyword>
<dbReference type="EMBL" id="AP024601">
    <property type="protein sequence ID" value="BCU80479.1"/>
    <property type="molecule type" value="Genomic_DNA"/>
</dbReference>
<keyword evidence="9" id="KW-1185">Reference proteome</keyword>
<keyword evidence="1 6" id="KW-0723">Serine/threonine-protein kinase</keyword>
<dbReference type="PANTHER" id="PTHR35526">
    <property type="entry name" value="ANTI-SIGMA-F FACTOR RSBW-RELATED"/>
    <property type="match status" value="1"/>
</dbReference>
<dbReference type="NCBIfam" id="NF003144">
    <property type="entry name" value="PRK04069.1"/>
    <property type="match status" value="1"/>
</dbReference>
<evidence type="ECO:0000256" key="4">
    <source>
        <dbReference type="ARBA" id="ARBA00022777"/>
    </source>
</evidence>
<dbReference type="InterPro" id="IPR050267">
    <property type="entry name" value="Anti-sigma-factor_SerPK"/>
</dbReference>
<dbReference type="InterPro" id="IPR003594">
    <property type="entry name" value="HATPase_dom"/>
</dbReference>
<keyword evidence="4 6" id="KW-0418">Kinase</keyword>
<comment type="similarity">
    <text evidence="6">Belongs to the anti-sigma-factor family.</text>
</comment>
<comment type="function">
    <text evidence="6">Negative regulator of sigma-B activity. Phosphorylates and inactivates its specific antagonist protein, RsbV. Upon phosphorylation of RsbV, RsbW is released and binds to sigma-B, thereby blocking its ability to form an RNA polymerase holoenzyme (E-sigma-B).</text>
</comment>
<protein>
    <recommendedName>
        <fullName evidence="6">Serine-protein kinase RsbW</fullName>
        <ecNumber evidence="6">2.7.11.1</ecNumber>
    </recommendedName>
    <alternativeName>
        <fullName evidence="6">Anti-sigma-B factor</fullName>
    </alternativeName>
    <alternativeName>
        <fullName evidence="6">Sigma-B negative effector RsbW</fullName>
    </alternativeName>
</protein>
<reference evidence="8" key="2">
    <citation type="journal article" date="2021" name="Microbiol. Resour. Announc.">
        <title>Complete Genome Sequence of Polycladomyces abyssicola JIR-001T, Isolated from Hemipelagic Sediment in Deep Seawater.</title>
        <authorList>
            <person name="Tsubouchi T."/>
            <person name="Kaneko Y."/>
        </authorList>
    </citation>
    <scope>NUCLEOTIDE SEQUENCE</scope>
    <source>
        <strain evidence="8">JIR-001</strain>
    </source>
</reference>
<name>A0A8D5UCF8_9BACL</name>
<dbReference type="KEGG" id="pabs:JIR001_02620"/>
<dbReference type="SUPFAM" id="SSF55874">
    <property type="entry name" value="ATPase domain of HSP90 chaperone/DNA topoisomerase II/histidine kinase"/>
    <property type="match status" value="1"/>
</dbReference>
<dbReference type="AlphaFoldDB" id="A0A8D5UCF8"/>
<dbReference type="InterPro" id="IPR010193">
    <property type="entry name" value="RsbW"/>
</dbReference>
<dbReference type="EC" id="2.7.11.1" evidence="6"/>
<dbReference type="GO" id="GO:0016989">
    <property type="term" value="F:sigma factor antagonist activity"/>
    <property type="evidence" value="ECO:0007669"/>
    <property type="project" value="InterPro"/>
</dbReference>
<keyword evidence="3 6" id="KW-0547">Nucleotide-binding</keyword>
<comment type="catalytic activity">
    <reaction evidence="6">
        <text>L-threonyl-[protein] + ATP = O-phospho-L-threonyl-[protein] + ADP + H(+)</text>
        <dbReference type="Rhea" id="RHEA:46608"/>
        <dbReference type="Rhea" id="RHEA-COMP:11060"/>
        <dbReference type="Rhea" id="RHEA-COMP:11605"/>
        <dbReference type="ChEBI" id="CHEBI:15378"/>
        <dbReference type="ChEBI" id="CHEBI:30013"/>
        <dbReference type="ChEBI" id="CHEBI:30616"/>
        <dbReference type="ChEBI" id="CHEBI:61977"/>
        <dbReference type="ChEBI" id="CHEBI:456216"/>
        <dbReference type="EC" id="2.7.11.1"/>
    </reaction>
</comment>
<evidence type="ECO:0000259" key="7">
    <source>
        <dbReference type="Pfam" id="PF13581"/>
    </source>
</evidence>
<evidence type="ECO:0000313" key="9">
    <source>
        <dbReference type="Proteomes" id="UP000677436"/>
    </source>
</evidence>
<comment type="catalytic activity">
    <reaction evidence="6">
        <text>L-seryl-[protein] + ATP = O-phospho-L-seryl-[protein] + ADP + H(+)</text>
        <dbReference type="Rhea" id="RHEA:17989"/>
        <dbReference type="Rhea" id="RHEA-COMP:9863"/>
        <dbReference type="Rhea" id="RHEA-COMP:11604"/>
        <dbReference type="ChEBI" id="CHEBI:15378"/>
        <dbReference type="ChEBI" id="CHEBI:29999"/>
        <dbReference type="ChEBI" id="CHEBI:30616"/>
        <dbReference type="ChEBI" id="CHEBI:83421"/>
        <dbReference type="ChEBI" id="CHEBI:456216"/>
        <dbReference type="EC" id="2.7.11.1"/>
    </reaction>
</comment>
<evidence type="ECO:0000313" key="8">
    <source>
        <dbReference type="EMBL" id="BCU80479.1"/>
    </source>
</evidence>
<evidence type="ECO:0000256" key="5">
    <source>
        <dbReference type="ARBA" id="ARBA00022840"/>
    </source>
</evidence>
<evidence type="ECO:0000256" key="1">
    <source>
        <dbReference type="ARBA" id="ARBA00022527"/>
    </source>
</evidence>
<feature type="domain" description="Histidine kinase/HSP90-like ATPase" evidence="7">
    <location>
        <begin position="15"/>
        <end position="143"/>
    </location>
</feature>
<proteinExistence type="inferred from homology"/>
<dbReference type="GO" id="GO:0005524">
    <property type="term" value="F:ATP binding"/>
    <property type="evidence" value="ECO:0007669"/>
    <property type="project" value="UniProtKB-KW"/>
</dbReference>
<gene>
    <name evidence="6 8" type="primary">rsbW</name>
    <name evidence="8" type="ORF">JIR001_02620</name>
</gene>
<organism evidence="8 9">
    <name type="scientific">Polycladomyces abyssicola</name>
    <dbReference type="NCBI Taxonomy" id="1125966"/>
    <lineage>
        <taxon>Bacteria</taxon>
        <taxon>Bacillati</taxon>
        <taxon>Bacillota</taxon>
        <taxon>Bacilli</taxon>
        <taxon>Bacillales</taxon>
        <taxon>Thermoactinomycetaceae</taxon>
        <taxon>Polycladomyces</taxon>
    </lineage>
</organism>
<accession>A0A8D5UCF8</accession>
<keyword evidence="2 6" id="KW-0808">Transferase</keyword>
<dbReference type="CDD" id="cd16936">
    <property type="entry name" value="HATPase_RsbW-like"/>
    <property type="match status" value="1"/>
</dbReference>
<evidence type="ECO:0000256" key="3">
    <source>
        <dbReference type="ARBA" id="ARBA00022741"/>
    </source>
</evidence>
<dbReference type="NCBIfam" id="TIGR01924">
    <property type="entry name" value="rsbW_low_gc"/>
    <property type="match status" value="1"/>
</dbReference>
<dbReference type="Pfam" id="PF13581">
    <property type="entry name" value="HATPase_c_2"/>
    <property type="match status" value="1"/>
</dbReference>